<feature type="compositionally biased region" description="Basic residues" evidence="6">
    <location>
        <begin position="250"/>
        <end position="260"/>
    </location>
</feature>
<dbReference type="Gene3D" id="1.10.150.20">
    <property type="entry name" value="5' to 3' exonuclease, C-terminal subdomain"/>
    <property type="match status" value="1"/>
</dbReference>
<feature type="compositionally biased region" description="Basic residues" evidence="6">
    <location>
        <begin position="832"/>
        <end position="845"/>
    </location>
</feature>
<evidence type="ECO:0000256" key="5">
    <source>
        <dbReference type="PIRSR" id="PIRSR622312-50"/>
    </source>
</evidence>
<dbReference type="PANTHER" id="PTHR11276:SF28">
    <property type="entry name" value="DNA POLYMERASE LAMBDA"/>
    <property type="match status" value="1"/>
</dbReference>
<dbReference type="InterPro" id="IPR029398">
    <property type="entry name" value="PolB_thumb"/>
</dbReference>
<keyword evidence="9" id="KW-1185">Reference proteome</keyword>
<feature type="compositionally biased region" description="Low complexity" evidence="6">
    <location>
        <begin position="212"/>
        <end position="221"/>
    </location>
</feature>
<feature type="compositionally biased region" description="Basic residues" evidence="6">
    <location>
        <begin position="90"/>
        <end position="102"/>
    </location>
</feature>
<dbReference type="GO" id="GO:0006303">
    <property type="term" value="P:double-strand break repair via nonhomologous end joining"/>
    <property type="evidence" value="ECO:0007669"/>
    <property type="project" value="TreeGrafter"/>
</dbReference>
<feature type="compositionally biased region" description="Low complexity" evidence="6">
    <location>
        <begin position="863"/>
        <end position="885"/>
    </location>
</feature>
<sequence>MRSKFIVGVSRTSAAALRRRRGTQNCGIGLAALCRRAYGAPSFLRSLALTSTCGSSLLAAAALRTSRRFEASSSQMAAVGARPALSTTPKLRHRRCGQRKRGGSASGEATPPPAPPSTTESVSSAVPGVVEPDVAAGAKAGKRAAKSASTSADAASPLLTTAARKSVGETLGEGVNAGGLDADADAIVMELIASGKSNGLNGHEANTSMTNSASAKAGGSARRVTVEAAASDNRDSYDDNAAAGLGSKNQQRRRRTRSANRLRGSCDGRSRIAEGNDTPAAAGVELEGDTAKAKCTTDDAVKAVGETDNPALAHSASLSEAVQAVEAEETAATAHDASHTADGGAGASADMAPAEGTTSLGRRKRLKRGRRNSSAPLAPVLTELPAEEVHLSAAVKSEAIEEEAASAAAAAPSAAAAAPSPSLPPPDPPQRSARRRSCRGKRGRAPVPVNATTYAPAAEKAKENADEARERAIEHNDAAIADAVAAATAEDAATSKERQRSAAEPPGSDGDYPSGSVSKPRRRRRRSTVAIEDATAQPASIAKSSSLPFLVSAKSAGDEGEAATPSNVDNAEESATPAATAETTTGIASEEATSPSTASTSVKVSKRGKRAATPDNEAEAVMTVELRDDATSAAPKSTTATAAAATCQQKGGETVVASAEGRKRRGRKKNGAARAAASAAEPAAPIFKNTEVNTVSSPASSTGTTDAAAELAAAEADADLPKSTAAALKKLLAAGACGGDGGAPSLEAKKRLAAQIIRRRWQLQQESKRCKAAPTAATAPLDQPQQTAGQLKEEASSGHTPKTDEVNDSSLKTVAAEGAGLSAARGDESPIRKKGQRRNSRRRSAAHAPAVAAEEAEVEAKSEVTAPAVETEAAAGAKASSEQSSTAAGTVEGKEHDIPTEAEEAARDAEVAAAIKAAIALAAMPEVDPLESERVLASVTERLMPSDADVGASSSASTSHKNSSMSDAGADAANGPIGTPRSLSTLVARSQSVCTPVAAKSTKGSSSSSNGSRRGDNAKGSSTGTIGGGSGGNKGVNSKDTLYFPDYRERVVQIFEQMAEINSALGERYKCLSYSNSVERLKRGDKVFQLLPPNLLPLPEDDPKWKAPVHDASTPEPVMAAAQRRAKEVEENRAKRKTVLSAANLLPGLGSKLRLKVVEILKTGDLKELHQLQAKPLICAIRELTQVHGFGPRTAIEFFKTYGITSVKELQDYAVEKGELDMSNKATGKPAGLTTTTGSAHRTGFHLNDAQRLGLVYYRDMSHRIPHDEGRLHEAFMKLRLRKYLGKEYELVVCGSYRRRVETSGDIDVLITRKRTLDGNVQSTSAKHLPSSEVLETFLKGLKADRYIEATLAQGPTKFMGLCRLRALPPPPQGKAGSTTPAPSPPRFRARRLDIRYVDANCFPAAMLYFTGSKNFNVIMRSEAIKKRCILNEYGLFRKFSRKQQLQRQACGAKPYNLHEMITRIARFGFASIEDIMENSGDPAHAAGEEADEGLTGTSVMRAAKKIKKKSKERTREEVAELCAVAKVIERQRVKARTEREIFDALEMDYVQPEDRNV</sequence>
<dbReference type="Gene3D" id="1.10.150.110">
    <property type="entry name" value="DNA polymerase beta, N-terminal domain-like"/>
    <property type="match status" value="1"/>
</dbReference>
<comment type="caution">
    <text evidence="8">The sequence shown here is derived from an EMBL/GenBank/DDBJ whole genome shotgun (WGS) entry which is preliminary data.</text>
</comment>
<evidence type="ECO:0000313" key="9">
    <source>
        <dbReference type="Proteomes" id="UP000038009"/>
    </source>
</evidence>
<dbReference type="GO" id="GO:0003887">
    <property type="term" value="F:DNA-directed DNA polymerase activity"/>
    <property type="evidence" value="ECO:0007669"/>
    <property type="project" value="InterPro"/>
</dbReference>
<gene>
    <name evidence="8" type="ORF">ABL78_7239</name>
</gene>
<dbReference type="InterPro" id="IPR028207">
    <property type="entry name" value="DNA_pol_B_palm_palm"/>
</dbReference>
<dbReference type="SUPFAM" id="SSF81301">
    <property type="entry name" value="Nucleotidyltransferase"/>
    <property type="match status" value="1"/>
</dbReference>
<organism evidence="8 9">
    <name type="scientific">Leptomonas seymouri</name>
    <dbReference type="NCBI Taxonomy" id="5684"/>
    <lineage>
        <taxon>Eukaryota</taxon>
        <taxon>Discoba</taxon>
        <taxon>Euglenozoa</taxon>
        <taxon>Kinetoplastea</taxon>
        <taxon>Metakinetoplastina</taxon>
        <taxon>Trypanosomatida</taxon>
        <taxon>Trypanosomatidae</taxon>
        <taxon>Leishmaniinae</taxon>
        <taxon>Leptomonas</taxon>
    </lineage>
</organism>
<dbReference type="GO" id="GO:0003677">
    <property type="term" value="F:DNA binding"/>
    <property type="evidence" value="ECO:0007669"/>
    <property type="project" value="InterPro"/>
</dbReference>
<dbReference type="InterPro" id="IPR002008">
    <property type="entry name" value="DNA_pol_X_beta-like"/>
</dbReference>
<dbReference type="SMART" id="SM00483">
    <property type="entry name" value="POLXc"/>
    <property type="match status" value="1"/>
</dbReference>
<feature type="compositionally biased region" description="Low complexity" evidence="6">
    <location>
        <begin position="405"/>
        <end position="420"/>
    </location>
</feature>
<dbReference type="Proteomes" id="UP000038009">
    <property type="component" value="Unassembled WGS sequence"/>
</dbReference>
<dbReference type="InterPro" id="IPR027421">
    <property type="entry name" value="DNA_pol_lamdba_lyase_dom_sf"/>
</dbReference>
<dbReference type="Gene3D" id="3.30.210.10">
    <property type="entry name" value="DNA polymerase, thumb domain"/>
    <property type="match status" value="1"/>
</dbReference>
<dbReference type="InterPro" id="IPR022312">
    <property type="entry name" value="DNA_pol_X"/>
</dbReference>
<accession>A0A0N0P350</accession>
<evidence type="ECO:0000259" key="7">
    <source>
        <dbReference type="SMART" id="SM00483"/>
    </source>
</evidence>
<keyword evidence="1" id="KW-0237">DNA synthesis</keyword>
<dbReference type="OrthoDB" id="205514at2759"/>
<feature type="region of interest" description="Disordered" evidence="6">
    <location>
        <begin position="648"/>
        <end position="680"/>
    </location>
</feature>
<dbReference type="SUPFAM" id="SSF81585">
    <property type="entry name" value="PsbU/PolX domain-like"/>
    <property type="match status" value="1"/>
</dbReference>
<dbReference type="PRINTS" id="PR00870">
    <property type="entry name" value="DNAPOLXBETA"/>
</dbReference>
<dbReference type="VEuPathDB" id="TriTrypDB:Lsey_0333_0040"/>
<keyword evidence="4" id="KW-0235">DNA replication</keyword>
<evidence type="ECO:0000256" key="4">
    <source>
        <dbReference type="ARBA" id="ARBA00022705"/>
    </source>
</evidence>
<feature type="compositionally biased region" description="Basic residues" evidence="6">
    <location>
        <begin position="432"/>
        <end position="444"/>
    </location>
</feature>
<evidence type="ECO:0000313" key="8">
    <source>
        <dbReference type="EMBL" id="KPI83719.1"/>
    </source>
</evidence>
<evidence type="ECO:0000256" key="6">
    <source>
        <dbReference type="SAM" id="MobiDB-lite"/>
    </source>
</evidence>
<proteinExistence type="predicted"/>
<feature type="region of interest" description="Disordered" evidence="6">
    <location>
        <begin position="72"/>
        <end position="125"/>
    </location>
</feature>
<dbReference type="InterPro" id="IPR037160">
    <property type="entry name" value="DNA_Pol_thumb_sf"/>
</dbReference>
<feature type="compositionally biased region" description="Basic and acidic residues" evidence="6">
    <location>
        <begin position="459"/>
        <end position="470"/>
    </location>
</feature>
<feature type="compositionally biased region" description="Polar residues" evidence="6">
    <location>
        <begin position="202"/>
        <end position="211"/>
    </location>
</feature>
<feature type="region of interest" description="Disordered" evidence="6">
    <location>
        <begin position="405"/>
        <end position="470"/>
    </location>
</feature>
<dbReference type="InterPro" id="IPR002054">
    <property type="entry name" value="DNA-dir_DNA_pol_X"/>
</dbReference>
<feature type="active site" description="Nucleophile; Schiff-base intermediate with DNA; for 5'-dRP lyase activity" evidence="5">
    <location>
        <position position="1156"/>
    </location>
</feature>
<protein>
    <submittedName>
        <fullName evidence="8">Putative mitochondrial DNA polymerase beta-PAK</fullName>
    </submittedName>
</protein>
<feature type="compositionally biased region" description="Low complexity" evidence="6">
    <location>
        <begin position="573"/>
        <end position="603"/>
    </location>
</feature>
<feature type="compositionally biased region" description="Basic and acidic residues" evidence="6">
    <location>
        <begin position="892"/>
        <end position="908"/>
    </location>
</feature>
<dbReference type="Pfam" id="PF14792">
    <property type="entry name" value="DNA_pol_B_palm"/>
    <property type="match status" value="1"/>
</dbReference>
<feature type="compositionally biased region" description="Basic residues" evidence="6">
    <location>
        <begin position="361"/>
        <end position="371"/>
    </location>
</feature>
<feature type="compositionally biased region" description="Basic residues" evidence="6">
    <location>
        <begin position="662"/>
        <end position="671"/>
    </location>
</feature>
<reference evidence="8 9" key="1">
    <citation type="journal article" date="2015" name="PLoS Pathog.">
        <title>Leptomonas seymouri: Adaptations to the Dixenous Life Cycle Analyzed by Genome Sequencing, Transcriptome Profiling and Co-infection with Leishmania donovani.</title>
        <authorList>
            <person name="Kraeva N."/>
            <person name="Butenko A."/>
            <person name="Hlavacova J."/>
            <person name="Kostygov A."/>
            <person name="Myskova J."/>
            <person name="Grybchuk D."/>
            <person name="Lestinova T."/>
            <person name="Votypka J."/>
            <person name="Volf P."/>
            <person name="Opperdoes F."/>
            <person name="Flegontov P."/>
            <person name="Lukes J."/>
            <person name="Yurchenko V."/>
        </authorList>
    </citation>
    <scope>NUCLEOTIDE SEQUENCE [LARGE SCALE GENOMIC DNA]</scope>
    <source>
        <strain evidence="8 9">ATCC 30220</strain>
    </source>
</reference>
<feature type="region of interest" description="Disordered" evidence="6">
    <location>
        <begin position="485"/>
        <end position="620"/>
    </location>
</feature>
<evidence type="ECO:0000256" key="2">
    <source>
        <dbReference type="ARBA" id="ARBA00022679"/>
    </source>
</evidence>
<dbReference type="GO" id="GO:0005634">
    <property type="term" value="C:nucleus"/>
    <property type="evidence" value="ECO:0007669"/>
    <property type="project" value="TreeGrafter"/>
</dbReference>
<evidence type="ECO:0000256" key="1">
    <source>
        <dbReference type="ARBA" id="ARBA00022634"/>
    </source>
</evidence>
<feature type="region of interest" description="Disordered" evidence="6">
    <location>
        <begin position="326"/>
        <end position="381"/>
    </location>
</feature>
<feature type="region of interest" description="Disordered" evidence="6">
    <location>
        <begin position="764"/>
        <end position="908"/>
    </location>
</feature>
<feature type="region of interest" description="Disordered" evidence="6">
    <location>
        <begin position="995"/>
        <end position="1038"/>
    </location>
</feature>
<dbReference type="Pfam" id="PF14791">
    <property type="entry name" value="DNA_pol_B_thumb"/>
    <property type="match status" value="1"/>
</dbReference>
<dbReference type="PANTHER" id="PTHR11276">
    <property type="entry name" value="DNA POLYMERASE TYPE-X FAMILY MEMBER"/>
    <property type="match status" value="1"/>
</dbReference>
<feature type="compositionally biased region" description="Low complexity" evidence="6">
    <location>
        <begin position="326"/>
        <end position="335"/>
    </location>
</feature>
<keyword evidence="3" id="KW-0548">Nucleotidyltransferase</keyword>
<keyword evidence="2" id="KW-0808">Transferase</keyword>
<dbReference type="EMBL" id="LJSK01000333">
    <property type="protein sequence ID" value="KPI83719.1"/>
    <property type="molecule type" value="Genomic_DNA"/>
</dbReference>
<evidence type="ECO:0000256" key="3">
    <source>
        <dbReference type="ARBA" id="ARBA00022695"/>
    </source>
</evidence>
<feature type="domain" description="DNA-directed DNA polymerase X" evidence="7">
    <location>
        <begin position="1046"/>
        <end position="1557"/>
    </location>
</feature>
<dbReference type="OMA" id="YRDMSHR"/>
<dbReference type="InterPro" id="IPR043519">
    <property type="entry name" value="NT_sf"/>
</dbReference>
<name>A0A0N0P350_LEPSE</name>
<dbReference type="Gene3D" id="3.30.460.10">
    <property type="entry name" value="Beta Polymerase, domain 2"/>
    <property type="match status" value="1"/>
</dbReference>
<feature type="compositionally biased region" description="Basic and acidic residues" evidence="6">
    <location>
        <begin position="791"/>
        <end position="805"/>
    </location>
</feature>
<feature type="region of interest" description="Disordered" evidence="6">
    <location>
        <begin position="202"/>
        <end position="291"/>
    </location>
</feature>
<feature type="compositionally biased region" description="Gly residues" evidence="6">
    <location>
        <begin position="1025"/>
        <end position="1034"/>
    </location>
</feature>
<feature type="compositionally biased region" description="Low complexity" evidence="6">
    <location>
        <begin position="953"/>
        <end position="966"/>
    </location>
</feature>
<feature type="region of interest" description="Disordered" evidence="6">
    <location>
        <begin position="944"/>
        <end position="982"/>
    </location>
</feature>
<feature type="compositionally biased region" description="Basic and acidic residues" evidence="6">
    <location>
        <begin position="264"/>
        <end position="274"/>
    </location>
</feature>